<comment type="similarity">
    <text evidence="2 11">Belongs to the TCP-1 chaperonin family.</text>
</comment>
<keyword evidence="4" id="KW-0963">Cytoplasm</keyword>
<dbReference type="InterPro" id="IPR002423">
    <property type="entry name" value="Cpn60/GroEL/TCP-1"/>
</dbReference>
<dbReference type="SUPFAM" id="SSF54849">
    <property type="entry name" value="GroEL-intermediate domain like"/>
    <property type="match status" value="1"/>
</dbReference>
<evidence type="ECO:0000256" key="5">
    <source>
        <dbReference type="ARBA" id="ARBA00022741"/>
    </source>
</evidence>
<evidence type="ECO:0000256" key="4">
    <source>
        <dbReference type="ARBA" id="ARBA00022490"/>
    </source>
</evidence>
<dbReference type="GO" id="GO:0016887">
    <property type="term" value="F:ATP hydrolysis activity"/>
    <property type="evidence" value="ECO:0007669"/>
    <property type="project" value="InterPro"/>
</dbReference>
<name>A0A069DZ90_9HEMI</name>
<dbReference type="FunFam" id="3.50.7.10:FF:000008">
    <property type="entry name" value="T-complex protein 1 subunit theta"/>
    <property type="match status" value="1"/>
</dbReference>
<comment type="subcellular location">
    <subcellularLocation>
        <location evidence="1">Cytoplasm</location>
    </subcellularLocation>
</comment>
<dbReference type="Pfam" id="PF00118">
    <property type="entry name" value="Cpn60_TCP1"/>
    <property type="match status" value="1"/>
</dbReference>
<dbReference type="SUPFAM" id="SSF48592">
    <property type="entry name" value="GroEL equatorial domain-like"/>
    <property type="match status" value="1"/>
</dbReference>
<dbReference type="GO" id="GO:0140662">
    <property type="term" value="F:ATP-dependent protein folding chaperone"/>
    <property type="evidence" value="ECO:0007669"/>
    <property type="project" value="InterPro"/>
</dbReference>
<evidence type="ECO:0000256" key="1">
    <source>
        <dbReference type="ARBA" id="ARBA00004496"/>
    </source>
</evidence>
<dbReference type="GO" id="GO:0051082">
    <property type="term" value="F:unfolded protein binding"/>
    <property type="evidence" value="ECO:0007669"/>
    <property type="project" value="InterPro"/>
</dbReference>
<evidence type="ECO:0000313" key="12">
    <source>
        <dbReference type="EMBL" id="JAC87834.1"/>
    </source>
</evidence>
<reference evidence="12" key="1">
    <citation type="journal article" date="2015" name="J. Med. Entomol.">
        <title>A Deep Insight Into the Sialotranscriptome of the Chagas Disease Vector, Panstrongylus megistus (Hemiptera: Heteroptera).</title>
        <authorList>
            <person name="Ribeiro J.M."/>
            <person name="Schwarz A."/>
            <person name="Francischetti I.M."/>
        </authorList>
    </citation>
    <scope>NUCLEOTIDE SEQUENCE</scope>
    <source>
        <tissue evidence="12">Salivary glands</tissue>
    </source>
</reference>
<keyword evidence="7 11" id="KW-0143">Chaperone</keyword>
<dbReference type="PROSITE" id="PS00750">
    <property type="entry name" value="TCP1_1"/>
    <property type="match status" value="1"/>
</dbReference>
<dbReference type="InterPro" id="IPR017998">
    <property type="entry name" value="Chaperone_TCP-1"/>
</dbReference>
<protein>
    <recommendedName>
        <fullName evidence="3">T-complex protein 1 subunit theta</fullName>
    </recommendedName>
    <alternativeName>
        <fullName evidence="8">CCT-theta</fullName>
    </alternativeName>
</protein>
<dbReference type="Gene3D" id="3.50.7.10">
    <property type="entry name" value="GroEL"/>
    <property type="match status" value="1"/>
</dbReference>
<accession>A0A069DZ90</accession>
<dbReference type="InterPro" id="IPR027410">
    <property type="entry name" value="TCP-1-like_intermed_sf"/>
</dbReference>
<comment type="function">
    <text evidence="9">Molecular chaperone; assists the folding of proteins upon ATP hydrolysis. Known to play a role, in vitro, in the folding of actin and tubulin. Required for correct subcellular localization of pgl-1.</text>
</comment>
<evidence type="ECO:0000256" key="6">
    <source>
        <dbReference type="ARBA" id="ARBA00022840"/>
    </source>
</evidence>
<evidence type="ECO:0000256" key="2">
    <source>
        <dbReference type="ARBA" id="ARBA00008020"/>
    </source>
</evidence>
<dbReference type="PROSITE" id="PS00751">
    <property type="entry name" value="TCP1_2"/>
    <property type="match status" value="1"/>
</dbReference>
<dbReference type="EMBL" id="GBGD01001055">
    <property type="protein sequence ID" value="JAC87834.1"/>
    <property type="molecule type" value="mRNA"/>
</dbReference>
<keyword evidence="6 11" id="KW-0067">ATP-binding</keyword>
<dbReference type="PROSITE" id="PS00995">
    <property type="entry name" value="TCP1_3"/>
    <property type="match status" value="1"/>
</dbReference>
<keyword evidence="5 11" id="KW-0547">Nucleotide-binding</keyword>
<sequence length="549" mass="59851">MALHVPKAPGFSQMLKEGARSFQGLEEAVYRNISACKEFSETVRTAYGPNGMNKIIINHIDKLFVTNDAATVVKELEIEHPAAKIMILASQMQEEEVGDGTNFVIVLAGSLLENAQDLLRMGMTSADIISGYELAMEQAVQILDSLVCVSISDCRDEEMVIKAVRTAVMSKQYGNEDFLAKLITKACISIMPEETTFNVDNVRVCKILGSSLLNSEAILGMVFKRQAEGEITKKNKAKIAIYTCPVDIATTETKGTVLIKSAGELLKFSEGEEHKLEQEINAIKDAGVDVIVSGGKIGDMALHFINKAGMMAVRVNSKFDIRRLCRATGATPLPDVTVPTKDELGFADSVYTDELGDTCVVVFRLEGQESKISTVVVRGATDNYLDDIERSIDDGINTFKGIARNGRFVAGAGASEVEVAKRLRKFADSVSGLERYAVQKFANALEVLPKTIAENSGMKVKEVMDRIHQSHFKDDEEGINVGINIEGERDDVTLDAKEVGLWDPVELKKWGVKFATSAVVTILRVDQIIMAKKAGGPAAKTPRGNDEDD</sequence>
<dbReference type="AlphaFoldDB" id="A0A069DZ90"/>
<dbReference type="PRINTS" id="PR00304">
    <property type="entry name" value="TCOMPLEXTCP1"/>
</dbReference>
<evidence type="ECO:0000256" key="8">
    <source>
        <dbReference type="ARBA" id="ARBA00029602"/>
    </source>
</evidence>
<dbReference type="Gene3D" id="3.30.260.10">
    <property type="entry name" value="TCP-1-like chaperonin intermediate domain"/>
    <property type="match status" value="1"/>
</dbReference>
<dbReference type="InterPro" id="IPR002194">
    <property type="entry name" value="Chaperonin_TCP-1_CS"/>
</dbReference>
<evidence type="ECO:0000256" key="11">
    <source>
        <dbReference type="RuleBase" id="RU004187"/>
    </source>
</evidence>
<dbReference type="CDD" id="cd03341">
    <property type="entry name" value="TCP1_theta"/>
    <property type="match status" value="1"/>
</dbReference>
<comment type="subunit">
    <text evidence="10">Heterooligomeric complex.</text>
</comment>
<dbReference type="Gene3D" id="1.10.560.10">
    <property type="entry name" value="GroEL-like equatorial domain"/>
    <property type="match status" value="1"/>
</dbReference>
<evidence type="ECO:0000256" key="3">
    <source>
        <dbReference type="ARBA" id="ARBA00016981"/>
    </source>
</evidence>
<evidence type="ECO:0000256" key="10">
    <source>
        <dbReference type="ARBA" id="ARBA00064252"/>
    </source>
</evidence>
<dbReference type="InterPro" id="IPR027413">
    <property type="entry name" value="GROEL-like_equatorial_sf"/>
</dbReference>
<dbReference type="SUPFAM" id="SSF52029">
    <property type="entry name" value="GroEL apical domain-like"/>
    <property type="match status" value="1"/>
</dbReference>
<evidence type="ECO:0000256" key="7">
    <source>
        <dbReference type="ARBA" id="ARBA00023186"/>
    </source>
</evidence>
<dbReference type="NCBIfam" id="TIGR02346">
    <property type="entry name" value="chap_CCT_theta"/>
    <property type="match status" value="1"/>
</dbReference>
<dbReference type="PANTHER" id="PTHR11353">
    <property type="entry name" value="CHAPERONIN"/>
    <property type="match status" value="1"/>
</dbReference>
<dbReference type="InterPro" id="IPR027409">
    <property type="entry name" value="GroEL-like_apical_dom_sf"/>
</dbReference>
<dbReference type="InterPro" id="IPR012721">
    <property type="entry name" value="Chap_CCT_theta"/>
</dbReference>
<organism evidence="12">
    <name type="scientific">Panstrongylus megistus</name>
    <dbReference type="NCBI Taxonomy" id="65343"/>
    <lineage>
        <taxon>Eukaryota</taxon>
        <taxon>Metazoa</taxon>
        <taxon>Ecdysozoa</taxon>
        <taxon>Arthropoda</taxon>
        <taxon>Hexapoda</taxon>
        <taxon>Insecta</taxon>
        <taxon>Pterygota</taxon>
        <taxon>Neoptera</taxon>
        <taxon>Paraneoptera</taxon>
        <taxon>Hemiptera</taxon>
        <taxon>Heteroptera</taxon>
        <taxon>Panheteroptera</taxon>
        <taxon>Cimicomorpha</taxon>
        <taxon>Reduviidae</taxon>
        <taxon>Triatominae</taxon>
        <taxon>Panstrongylus</taxon>
    </lineage>
</organism>
<evidence type="ECO:0000256" key="9">
    <source>
        <dbReference type="ARBA" id="ARBA00058723"/>
    </source>
</evidence>
<dbReference type="GO" id="GO:0005524">
    <property type="term" value="F:ATP binding"/>
    <property type="evidence" value="ECO:0007669"/>
    <property type="project" value="UniProtKB-KW"/>
</dbReference>
<proteinExistence type="evidence at transcript level"/>
<dbReference type="GO" id="GO:0005737">
    <property type="term" value="C:cytoplasm"/>
    <property type="evidence" value="ECO:0007669"/>
    <property type="project" value="UniProtKB-SubCell"/>
</dbReference>